<dbReference type="Pfam" id="PF00685">
    <property type="entry name" value="Sulfotransfer_1"/>
    <property type="match status" value="1"/>
</dbReference>
<dbReference type="SUPFAM" id="SSF52540">
    <property type="entry name" value="P-loop containing nucleoside triphosphate hydrolases"/>
    <property type="match status" value="1"/>
</dbReference>
<accession>A0ABT9I502</accession>
<dbReference type="InterPro" id="IPR027417">
    <property type="entry name" value="P-loop_NTPase"/>
</dbReference>
<reference evidence="2 3" key="1">
    <citation type="submission" date="2022-11" db="EMBL/GenBank/DDBJ databases">
        <title>Viruses from the air-sea interface of a natural surface slick.</title>
        <authorList>
            <person name="Rahlff J."/>
            <person name="Holmfeldt K."/>
        </authorList>
    </citation>
    <scope>NUCLEOTIDE SEQUENCE [LARGE SCALE GENOMIC DNA]</scope>
    <source>
        <strain evidence="2 3">SMS4</strain>
    </source>
</reference>
<evidence type="ECO:0000313" key="2">
    <source>
        <dbReference type="EMBL" id="MDP5138455.1"/>
    </source>
</evidence>
<name>A0ABT9I502_9GAMM</name>
<feature type="domain" description="Sulfotransferase" evidence="1">
    <location>
        <begin position="8"/>
        <end position="137"/>
    </location>
</feature>
<comment type="caution">
    <text evidence="2">The sequence shown here is derived from an EMBL/GenBank/DDBJ whole genome shotgun (WGS) entry which is preliminary data.</text>
</comment>
<dbReference type="InterPro" id="IPR000863">
    <property type="entry name" value="Sulfotransferase_dom"/>
</dbReference>
<organism evidence="2 3">
    <name type="scientific">Rheinheimera baltica</name>
    <dbReference type="NCBI Taxonomy" id="67576"/>
    <lineage>
        <taxon>Bacteria</taxon>
        <taxon>Pseudomonadati</taxon>
        <taxon>Pseudomonadota</taxon>
        <taxon>Gammaproteobacteria</taxon>
        <taxon>Chromatiales</taxon>
        <taxon>Chromatiaceae</taxon>
        <taxon>Rheinheimera</taxon>
    </lineage>
</organism>
<feature type="non-terminal residue" evidence="2">
    <location>
        <position position="1"/>
    </location>
</feature>
<dbReference type="RefSeq" id="WP_305977579.1">
    <property type="nucleotide sequence ID" value="NZ_JAPJDZ010000166.1"/>
</dbReference>
<evidence type="ECO:0000313" key="3">
    <source>
        <dbReference type="Proteomes" id="UP001231109"/>
    </source>
</evidence>
<dbReference type="EMBL" id="JAPJDZ010000166">
    <property type="protein sequence ID" value="MDP5138455.1"/>
    <property type="molecule type" value="Genomic_DNA"/>
</dbReference>
<sequence>VFMSRFYIAGCGRSGTTLMLRLFKNFEGCTVIFKEAPVSLLFETEVNTLHVVTKRNAGAYKVLPETIEVVKIIYMVRSPYDVLTSYHSKDTKRESFYIDPERWVSEFESYKKLVENRSGKGVHVVKYEELINDLNFVIWI</sequence>
<dbReference type="Gene3D" id="3.40.50.300">
    <property type="entry name" value="P-loop containing nucleotide triphosphate hydrolases"/>
    <property type="match status" value="1"/>
</dbReference>
<dbReference type="Proteomes" id="UP001231109">
    <property type="component" value="Unassembled WGS sequence"/>
</dbReference>
<gene>
    <name evidence="2" type="ORF">ORJ04_21130</name>
</gene>
<proteinExistence type="predicted"/>
<keyword evidence="3" id="KW-1185">Reference proteome</keyword>
<evidence type="ECO:0000259" key="1">
    <source>
        <dbReference type="Pfam" id="PF00685"/>
    </source>
</evidence>
<protein>
    <recommendedName>
        <fullName evidence="1">Sulfotransferase domain-containing protein</fullName>
    </recommendedName>
</protein>